<dbReference type="OrthoDB" id="10471535at2759"/>
<feature type="region of interest" description="Disordered" evidence="1">
    <location>
        <begin position="1"/>
        <end position="29"/>
    </location>
</feature>
<evidence type="ECO:0000313" key="2">
    <source>
        <dbReference type="EMBL" id="RNA42083.1"/>
    </source>
</evidence>
<keyword evidence="3" id="KW-1185">Reference proteome</keyword>
<accession>A0A3M7T206</accession>
<sequence length="154" mass="17980">MKSQIEIRPNTNLSNGNAQTPISNGSLHSNANITQRKTAVHDLTQSIIEECQKLLMECHKSVSKYHNNLLALSNESLCDIVNPEELKGQRSQNYKFIKSALEKLIPQIDQVNFNDNELYRYIQQIIAYLEYLKLEFIRHFYILKSISMQCEQRY</sequence>
<gene>
    <name evidence="2" type="ORF">BpHYR1_012584</name>
</gene>
<evidence type="ECO:0000313" key="3">
    <source>
        <dbReference type="Proteomes" id="UP000276133"/>
    </source>
</evidence>
<proteinExistence type="predicted"/>
<comment type="caution">
    <text evidence="2">The sequence shown here is derived from an EMBL/GenBank/DDBJ whole genome shotgun (WGS) entry which is preliminary data.</text>
</comment>
<organism evidence="2 3">
    <name type="scientific">Brachionus plicatilis</name>
    <name type="common">Marine rotifer</name>
    <name type="synonym">Brachionus muelleri</name>
    <dbReference type="NCBI Taxonomy" id="10195"/>
    <lineage>
        <taxon>Eukaryota</taxon>
        <taxon>Metazoa</taxon>
        <taxon>Spiralia</taxon>
        <taxon>Gnathifera</taxon>
        <taxon>Rotifera</taxon>
        <taxon>Eurotatoria</taxon>
        <taxon>Monogononta</taxon>
        <taxon>Pseudotrocha</taxon>
        <taxon>Ploima</taxon>
        <taxon>Brachionidae</taxon>
        <taxon>Brachionus</taxon>
    </lineage>
</organism>
<reference evidence="2 3" key="1">
    <citation type="journal article" date="2018" name="Sci. Rep.">
        <title>Genomic signatures of local adaptation to the degree of environmental predictability in rotifers.</title>
        <authorList>
            <person name="Franch-Gras L."/>
            <person name="Hahn C."/>
            <person name="Garcia-Roger E.M."/>
            <person name="Carmona M.J."/>
            <person name="Serra M."/>
            <person name="Gomez A."/>
        </authorList>
    </citation>
    <scope>NUCLEOTIDE SEQUENCE [LARGE SCALE GENOMIC DNA]</scope>
    <source>
        <strain evidence="2">HYR1</strain>
    </source>
</reference>
<name>A0A3M7T206_BRAPC</name>
<protein>
    <submittedName>
        <fullName evidence="2">Uncharacterized protein</fullName>
    </submittedName>
</protein>
<dbReference type="Proteomes" id="UP000276133">
    <property type="component" value="Unassembled WGS sequence"/>
</dbReference>
<evidence type="ECO:0000256" key="1">
    <source>
        <dbReference type="SAM" id="MobiDB-lite"/>
    </source>
</evidence>
<dbReference type="EMBL" id="REGN01000415">
    <property type="protein sequence ID" value="RNA42083.1"/>
    <property type="molecule type" value="Genomic_DNA"/>
</dbReference>
<dbReference type="AlphaFoldDB" id="A0A3M7T206"/>